<dbReference type="EMBL" id="GBXM01041535">
    <property type="protein sequence ID" value="JAH67042.1"/>
    <property type="molecule type" value="Transcribed_RNA"/>
</dbReference>
<organism evidence="1">
    <name type="scientific">Anguilla anguilla</name>
    <name type="common">European freshwater eel</name>
    <name type="synonym">Muraena anguilla</name>
    <dbReference type="NCBI Taxonomy" id="7936"/>
    <lineage>
        <taxon>Eukaryota</taxon>
        <taxon>Metazoa</taxon>
        <taxon>Chordata</taxon>
        <taxon>Craniata</taxon>
        <taxon>Vertebrata</taxon>
        <taxon>Euteleostomi</taxon>
        <taxon>Actinopterygii</taxon>
        <taxon>Neopterygii</taxon>
        <taxon>Teleostei</taxon>
        <taxon>Anguilliformes</taxon>
        <taxon>Anguillidae</taxon>
        <taxon>Anguilla</taxon>
    </lineage>
</organism>
<reference evidence="1" key="2">
    <citation type="journal article" date="2015" name="Fish Shellfish Immunol.">
        <title>Early steps in the European eel (Anguilla anguilla)-Vibrio vulnificus interaction in the gills: Role of the RtxA13 toxin.</title>
        <authorList>
            <person name="Callol A."/>
            <person name="Pajuelo D."/>
            <person name="Ebbesson L."/>
            <person name="Teles M."/>
            <person name="MacKenzie S."/>
            <person name="Amaro C."/>
        </authorList>
    </citation>
    <scope>NUCLEOTIDE SEQUENCE</scope>
</reference>
<accession>A0A0E9UMM5</accession>
<reference evidence="1" key="1">
    <citation type="submission" date="2014-11" db="EMBL/GenBank/DDBJ databases">
        <authorList>
            <person name="Amaro Gonzalez C."/>
        </authorList>
    </citation>
    <scope>NUCLEOTIDE SEQUENCE</scope>
</reference>
<proteinExistence type="predicted"/>
<evidence type="ECO:0000313" key="1">
    <source>
        <dbReference type="EMBL" id="JAH67042.1"/>
    </source>
</evidence>
<sequence>MQLVYRLYELTNSSFS</sequence>
<name>A0A0E9UMM5_ANGAN</name>
<protein>
    <submittedName>
        <fullName evidence="1">Uncharacterized protein</fullName>
    </submittedName>
</protein>
<dbReference type="AlphaFoldDB" id="A0A0E9UMM5"/>